<proteinExistence type="predicted"/>
<gene>
    <name evidence="2" type="ORF">A1Q1_01361</name>
</gene>
<dbReference type="AlphaFoldDB" id="J6F2N9"/>
<dbReference type="InterPro" id="IPR019034">
    <property type="entry name" value="UPF0390"/>
</dbReference>
<feature type="region of interest" description="Disordered" evidence="1">
    <location>
        <begin position="71"/>
        <end position="91"/>
    </location>
</feature>
<dbReference type="KEGG" id="tasa:A1Q1_01361"/>
<evidence type="ECO:0000313" key="2">
    <source>
        <dbReference type="EMBL" id="EJT49457.1"/>
    </source>
</evidence>
<reference evidence="2 3" key="1">
    <citation type="journal article" date="2012" name="Eukaryot. Cell">
        <title>Draft genome sequence of CBS 2479, the standard type strain of Trichosporon asahii.</title>
        <authorList>
            <person name="Yang R.Y."/>
            <person name="Li H.T."/>
            <person name="Zhu H."/>
            <person name="Zhou G.P."/>
            <person name="Wang M."/>
            <person name="Wang L."/>
        </authorList>
    </citation>
    <scope>NUCLEOTIDE SEQUENCE [LARGE SCALE GENOMIC DNA]</scope>
    <source>
        <strain evidence="3">ATCC 90039 / CBS 2479 / JCM 2466 / KCTC 7840 / NCYC 2677 / UAMH 7654</strain>
    </source>
</reference>
<feature type="region of interest" description="Disordered" evidence="1">
    <location>
        <begin position="1"/>
        <end position="37"/>
    </location>
</feature>
<accession>J6F2N9</accession>
<evidence type="ECO:0000256" key="1">
    <source>
        <dbReference type="SAM" id="MobiDB-lite"/>
    </source>
</evidence>
<name>J6F2N9_TRIAS</name>
<dbReference type="Proteomes" id="UP000002748">
    <property type="component" value="Unassembled WGS sequence"/>
</dbReference>
<sequence length="91" mass="9580">MAQGAGKLKAAKTSGGRKNTGLTKKGKRNCAPKKAMASKEYMTKKALSTKINANIERQMVNAASAGKLTIMKDKGGDDPKTAAKKAKEAKK</sequence>
<feature type="compositionally biased region" description="Basic residues" evidence="1">
    <location>
        <begin position="82"/>
        <end position="91"/>
    </location>
</feature>
<dbReference type="Pfam" id="PF09495">
    <property type="entry name" value="DUF2462"/>
    <property type="match status" value="1"/>
</dbReference>
<dbReference type="EMBL" id="ALBS01000170">
    <property type="protein sequence ID" value="EJT49457.1"/>
    <property type="molecule type" value="Genomic_DNA"/>
</dbReference>
<organism evidence="2 3">
    <name type="scientific">Trichosporon asahii var. asahii (strain ATCC 90039 / CBS 2479 / JCM 2466 / KCTC 7840 / NBRC 103889/ NCYC 2677 / UAMH 7654)</name>
    <name type="common">Yeast</name>
    <dbReference type="NCBI Taxonomy" id="1186058"/>
    <lineage>
        <taxon>Eukaryota</taxon>
        <taxon>Fungi</taxon>
        <taxon>Dikarya</taxon>
        <taxon>Basidiomycota</taxon>
        <taxon>Agaricomycotina</taxon>
        <taxon>Tremellomycetes</taxon>
        <taxon>Trichosporonales</taxon>
        <taxon>Trichosporonaceae</taxon>
        <taxon>Trichosporon</taxon>
    </lineage>
</organism>
<feature type="compositionally biased region" description="Basic and acidic residues" evidence="1">
    <location>
        <begin position="71"/>
        <end position="81"/>
    </location>
</feature>
<dbReference type="GeneID" id="25984875"/>
<dbReference type="RefSeq" id="XP_014179875.1">
    <property type="nucleotide sequence ID" value="XM_014324400.1"/>
</dbReference>
<dbReference type="OrthoDB" id="5239630at2759"/>
<evidence type="ECO:0000313" key="3">
    <source>
        <dbReference type="Proteomes" id="UP000002748"/>
    </source>
</evidence>
<dbReference type="HOGENOM" id="CLU_157438_1_1_1"/>
<protein>
    <submittedName>
        <fullName evidence="2">Uncharacterized protein</fullName>
    </submittedName>
</protein>
<dbReference type="VEuPathDB" id="FungiDB:A1Q1_01361"/>
<comment type="caution">
    <text evidence="2">The sequence shown here is derived from an EMBL/GenBank/DDBJ whole genome shotgun (WGS) entry which is preliminary data.</text>
</comment>